<evidence type="ECO:0000256" key="8">
    <source>
        <dbReference type="ARBA" id="ARBA00022801"/>
    </source>
</evidence>
<dbReference type="FunFam" id="3.40.50.300:FF:000947">
    <property type="entry name" value="DNA repair protein RAD50"/>
    <property type="match status" value="1"/>
</dbReference>
<feature type="coiled-coil region" evidence="14">
    <location>
        <begin position="238"/>
        <end position="324"/>
    </location>
</feature>
<dbReference type="EMBL" id="ML978068">
    <property type="protein sequence ID" value="KAF2017647.1"/>
    <property type="molecule type" value="Genomic_DNA"/>
</dbReference>
<dbReference type="GO" id="GO:0043047">
    <property type="term" value="F:single-stranded telomeric DNA binding"/>
    <property type="evidence" value="ECO:0007669"/>
    <property type="project" value="TreeGrafter"/>
</dbReference>
<evidence type="ECO:0000313" key="16">
    <source>
        <dbReference type="Proteomes" id="UP000799778"/>
    </source>
</evidence>
<dbReference type="Gene3D" id="1.10.287.1490">
    <property type="match status" value="1"/>
</dbReference>
<evidence type="ECO:0000256" key="9">
    <source>
        <dbReference type="ARBA" id="ARBA00022833"/>
    </source>
</evidence>
<gene>
    <name evidence="15" type="ORF">BU24DRAFT_440542</name>
</gene>
<evidence type="ECO:0000256" key="10">
    <source>
        <dbReference type="ARBA" id="ARBA00023054"/>
    </source>
</evidence>
<comment type="similarity">
    <text evidence="4">Belongs to the SMC family. RAD50 subfamily.</text>
</comment>
<keyword evidence="7" id="KW-0227">DNA damage</keyword>
<dbReference type="GO" id="GO:0000722">
    <property type="term" value="P:telomere maintenance via recombination"/>
    <property type="evidence" value="ECO:0007669"/>
    <property type="project" value="TreeGrafter"/>
</dbReference>
<evidence type="ECO:0000256" key="7">
    <source>
        <dbReference type="ARBA" id="ARBA00022763"/>
    </source>
</evidence>
<dbReference type="GO" id="GO:0007004">
    <property type="term" value="P:telomere maintenance via telomerase"/>
    <property type="evidence" value="ECO:0007669"/>
    <property type="project" value="TreeGrafter"/>
</dbReference>
<dbReference type="GO" id="GO:0000794">
    <property type="term" value="C:condensed nuclear chromosome"/>
    <property type="evidence" value="ECO:0007669"/>
    <property type="project" value="TreeGrafter"/>
</dbReference>
<keyword evidence="5" id="KW-0158">Chromosome</keyword>
<feature type="coiled-coil region" evidence="14">
    <location>
        <begin position="358"/>
        <end position="392"/>
    </location>
</feature>
<dbReference type="GO" id="GO:0016787">
    <property type="term" value="F:hydrolase activity"/>
    <property type="evidence" value="ECO:0007669"/>
    <property type="project" value="UniProtKB-KW"/>
</dbReference>
<dbReference type="GO" id="GO:0006302">
    <property type="term" value="P:double-strand break repair"/>
    <property type="evidence" value="ECO:0007669"/>
    <property type="project" value="TreeGrafter"/>
</dbReference>
<feature type="coiled-coil region" evidence="14">
    <location>
        <begin position="864"/>
        <end position="997"/>
    </location>
</feature>
<keyword evidence="8" id="KW-0378">Hydrolase</keyword>
<dbReference type="SUPFAM" id="SSF52540">
    <property type="entry name" value="P-loop containing nucleoside triphosphate hydrolases"/>
    <property type="match status" value="2"/>
</dbReference>
<dbReference type="AlphaFoldDB" id="A0A6A5XXU2"/>
<dbReference type="GO" id="GO:0046872">
    <property type="term" value="F:metal ion binding"/>
    <property type="evidence" value="ECO:0007669"/>
    <property type="project" value="UniProtKB-KW"/>
</dbReference>
<evidence type="ECO:0000256" key="6">
    <source>
        <dbReference type="ARBA" id="ARBA00022723"/>
    </source>
</evidence>
<dbReference type="PANTHER" id="PTHR18867:SF12">
    <property type="entry name" value="DNA REPAIR PROTEIN RAD50"/>
    <property type="match status" value="1"/>
</dbReference>
<evidence type="ECO:0000313" key="15">
    <source>
        <dbReference type="EMBL" id="KAF2017647.1"/>
    </source>
</evidence>
<dbReference type="GO" id="GO:0051880">
    <property type="term" value="F:G-quadruplex DNA binding"/>
    <property type="evidence" value="ECO:0007669"/>
    <property type="project" value="TreeGrafter"/>
</dbReference>
<keyword evidence="12" id="KW-0539">Nucleus</keyword>
<evidence type="ECO:0000256" key="11">
    <source>
        <dbReference type="ARBA" id="ARBA00023204"/>
    </source>
</evidence>
<evidence type="ECO:0000256" key="1">
    <source>
        <dbReference type="ARBA" id="ARBA00001947"/>
    </source>
</evidence>
<dbReference type="GO" id="GO:0070192">
    <property type="term" value="P:chromosome organization involved in meiotic cell cycle"/>
    <property type="evidence" value="ECO:0007669"/>
    <property type="project" value="TreeGrafter"/>
</dbReference>
<sequence>MSKIDKMSILGIRSFSDKKSQSIHFTGPLTLIVGWNGSGKTTIIECLKYATTGELPPNSKTGGAFIHDPKLAGEKEVMAEVKMSFRSTSGARMVKTTRSQKALEGSLMIHKDGEKTSVSTRYLGVSKAVLENVIFCHQDESLWPMSEPSKYTKAIENIKIIEQHAKEDKDKGDRSEKRQADLYDQITELHDKAETVERQAEEAEIQTKDSFAHAAKFEQVVAQLNGKRITLEANLQSVKSLEHNLKQMAESEEELESMLEKYEERVGVYEKQQETLRAQYAKVKHDQEDIRRSLGLKQSEIGKYEAQKEEHERQIEKRETLVQQGSKRHGIRGYDYEVTGKQAQEFIEILDKLSRDQSRALERARTEAQEELRNAQKAVNQLNERKSALVQSKEISRAQTTSNDAKISGFQRSLDQIKIDEGGEATLNERKQETEKRLKTAIDEAESSRFDARIQEADDIVRNLDITKERLDAELVDATRLARDSAQIDYAQDELKGAKHGLATMTKVHGAKLSELIDSNWDEATLQTSFDQVVDGKGEKVREAEQRRDVAQTKLDKINFRMSSLESDQKKKRSDLQKYEKSVRDAIGQDEISEFDEYLENLERDYEMSTTDQAKFQAQVDYMRSCLKTAQDDDVCRLCRRSLQDNKAQHFSRAGFIASIEGIIDKAQKNAQTIDNVDELFAQLETVRSAKPSYDLAVRLRDLELPAIQSELGEHDGIIHELQSEKQNIESLSKDEQELVKKIQTLTEKQKAAGLSRGIDAIQAELKKISEEARAAKTTLSQHTTEREKSRNLIHNLEVKIRDVNAELSSAQTKLKEKRALADRIEELRTHNNDQWEIIRKNDQEIQSLTPQIEQAEIAYESVERRTSERNNRLQEEASRLSDTVRLLRETDQIINAYIDRKGPQQLARTQAEIQSLNDDLERMDEEILSVTRQVKKIEDTLRDTDNTKRSISDNLHYRKAKASLQGLRSEIRELESQNAENDKERYERDGERWRNEWNRLSTEKAAIYATLKTKDDQLAELIEEWKTEYQDAALKYREAHIKVETTRAAVEDLGRYGGALDKAIMKYHTLKMEEINRIAEELWKNAYQGTDVDTIRIRSDNETAKGNRSYNYRVVMVKQETEMDMRGRCSAGQKVLASIVIRLALAECFGTNCGLIALDEPTTNLDQQNIQGLARSLSEIIKVRRRQANFQLIVITHDEQFLREMNCGDFADIYWRVDRNENQTSKIEQQSISEVV</sequence>
<evidence type="ECO:0000256" key="5">
    <source>
        <dbReference type="ARBA" id="ARBA00022454"/>
    </source>
</evidence>
<dbReference type="Pfam" id="PF13558">
    <property type="entry name" value="SbcC_Walker_B"/>
    <property type="match status" value="1"/>
</dbReference>
<evidence type="ECO:0000256" key="14">
    <source>
        <dbReference type="SAM" id="Coils"/>
    </source>
</evidence>
<evidence type="ECO:0000256" key="12">
    <source>
        <dbReference type="ARBA" id="ARBA00023242"/>
    </source>
</evidence>
<proteinExistence type="inferred from homology"/>
<dbReference type="GO" id="GO:0030870">
    <property type="term" value="C:Mre11 complex"/>
    <property type="evidence" value="ECO:0007669"/>
    <property type="project" value="TreeGrafter"/>
</dbReference>
<dbReference type="Gene3D" id="3.40.50.300">
    <property type="entry name" value="P-loop containing nucleotide triphosphate hydrolases"/>
    <property type="match status" value="2"/>
</dbReference>
<feature type="coiled-coil region" evidence="14">
    <location>
        <begin position="719"/>
        <end position="828"/>
    </location>
</feature>
<comment type="cofactor">
    <cofactor evidence="1">
        <name>Zn(2+)</name>
        <dbReference type="ChEBI" id="CHEBI:29105"/>
    </cofactor>
</comment>
<dbReference type="OrthoDB" id="18797at2759"/>
<dbReference type="GeneID" id="54287772"/>
<evidence type="ECO:0000256" key="4">
    <source>
        <dbReference type="ARBA" id="ARBA00009439"/>
    </source>
</evidence>
<reference evidence="15" key="1">
    <citation type="journal article" date="2020" name="Stud. Mycol.">
        <title>101 Dothideomycetes genomes: a test case for predicting lifestyles and emergence of pathogens.</title>
        <authorList>
            <person name="Haridas S."/>
            <person name="Albert R."/>
            <person name="Binder M."/>
            <person name="Bloem J."/>
            <person name="Labutti K."/>
            <person name="Salamov A."/>
            <person name="Andreopoulos B."/>
            <person name="Baker S."/>
            <person name="Barry K."/>
            <person name="Bills G."/>
            <person name="Bluhm B."/>
            <person name="Cannon C."/>
            <person name="Castanera R."/>
            <person name="Culley D."/>
            <person name="Daum C."/>
            <person name="Ezra D."/>
            <person name="Gonzalez J."/>
            <person name="Henrissat B."/>
            <person name="Kuo A."/>
            <person name="Liang C."/>
            <person name="Lipzen A."/>
            <person name="Lutzoni F."/>
            <person name="Magnuson J."/>
            <person name="Mondo S."/>
            <person name="Nolan M."/>
            <person name="Ohm R."/>
            <person name="Pangilinan J."/>
            <person name="Park H.-J."/>
            <person name="Ramirez L."/>
            <person name="Alfaro M."/>
            <person name="Sun H."/>
            <person name="Tritt A."/>
            <person name="Yoshinaga Y."/>
            <person name="Zwiers L.-H."/>
            <person name="Turgeon B."/>
            <person name="Goodwin S."/>
            <person name="Spatafora J."/>
            <person name="Crous P."/>
            <person name="Grigoriev I."/>
        </authorList>
    </citation>
    <scope>NUCLEOTIDE SEQUENCE</scope>
    <source>
        <strain evidence="15">CBS 175.79</strain>
    </source>
</reference>
<feature type="coiled-coil region" evidence="14">
    <location>
        <begin position="541"/>
        <end position="619"/>
    </location>
</feature>
<keyword evidence="6" id="KW-0479">Metal-binding</keyword>
<feature type="coiled-coil region" evidence="14">
    <location>
        <begin position="424"/>
        <end position="474"/>
    </location>
</feature>
<evidence type="ECO:0000256" key="13">
    <source>
        <dbReference type="ARBA" id="ARBA00049360"/>
    </source>
</evidence>
<keyword evidence="9" id="KW-0862">Zinc</keyword>
<dbReference type="RefSeq" id="XP_033385986.1">
    <property type="nucleotide sequence ID" value="XM_033530375.1"/>
</dbReference>
<dbReference type="InterPro" id="IPR027417">
    <property type="entry name" value="P-loop_NTPase"/>
</dbReference>
<comment type="catalytic activity">
    <reaction evidence="13">
        <text>ATP + H2O = ADP + phosphate + H(+)</text>
        <dbReference type="Rhea" id="RHEA:13065"/>
        <dbReference type="ChEBI" id="CHEBI:15377"/>
        <dbReference type="ChEBI" id="CHEBI:15378"/>
        <dbReference type="ChEBI" id="CHEBI:30616"/>
        <dbReference type="ChEBI" id="CHEBI:43474"/>
        <dbReference type="ChEBI" id="CHEBI:456216"/>
    </reaction>
</comment>
<dbReference type="PANTHER" id="PTHR18867">
    <property type="entry name" value="RAD50"/>
    <property type="match status" value="1"/>
</dbReference>
<name>A0A6A5XXU2_9PLEO</name>
<evidence type="ECO:0000256" key="3">
    <source>
        <dbReference type="ARBA" id="ARBA00004286"/>
    </source>
</evidence>
<keyword evidence="16" id="KW-1185">Reference proteome</keyword>
<accession>A0A6A5XXU2</accession>
<organism evidence="15 16">
    <name type="scientific">Aaosphaeria arxii CBS 175.79</name>
    <dbReference type="NCBI Taxonomy" id="1450172"/>
    <lineage>
        <taxon>Eukaryota</taxon>
        <taxon>Fungi</taxon>
        <taxon>Dikarya</taxon>
        <taxon>Ascomycota</taxon>
        <taxon>Pezizomycotina</taxon>
        <taxon>Dothideomycetes</taxon>
        <taxon>Pleosporomycetidae</taxon>
        <taxon>Pleosporales</taxon>
        <taxon>Pleosporales incertae sedis</taxon>
        <taxon>Aaosphaeria</taxon>
    </lineage>
</organism>
<dbReference type="GO" id="GO:0003691">
    <property type="term" value="F:double-stranded telomeric DNA binding"/>
    <property type="evidence" value="ECO:0007669"/>
    <property type="project" value="TreeGrafter"/>
</dbReference>
<keyword evidence="10 14" id="KW-0175">Coiled coil</keyword>
<dbReference type="Proteomes" id="UP000799778">
    <property type="component" value="Unassembled WGS sequence"/>
</dbReference>
<comment type="subcellular location">
    <subcellularLocation>
        <location evidence="3">Chromosome</location>
    </subcellularLocation>
    <subcellularLocation>
        <location evidence="2">Nucleus</location>
    </subcellularLocation>
</comment>
<evidence type="ECO:0000256" key="2">
    <source>
        <dbReference type="ARBA" id="ARBA00004123"/>
    </source>
</evidence>
<keyword evidence="11" id="KW-0234">DNA repair</keyword>
<protein>
    <submittedName>
        <fullName evidence="15">DNA repair protein rad50</fullName>
    </submittedName>
</protein>